<dbReference type="EC" id="2.7.1.40" evidence="4 13"/>
<dbReference type="EMBL" id="GBHO01036822">
    <property type="protein sequence ID" value="JAG06782.1"/>
    <property type="molecule type" value="Transcribed_RNA"/>
</dbReference>
<keyword evidence="12 16" id="KW-0670">Pyruvate</keyword>
<dbReference type="PRINTS" id="PR01050">
    <property type="entry name" value="PYRUVTKNASE"/>
</dbReference>
<dbReference type="Gene3D" id="3.40.1380.20">
    <property type="entry name" value="Pyruvate kinase, C-terminal domain"/>
    <property type="match status" value="1"/>
</dbReference>
<evidence type="ECO:0000256" key="6">
    <source>
        <dbReference type="ARBA" id="ARBA00022723"/>
    </source>
</evidence>
<evidence type="ECO:0000259" key="14">
    <source>
        <dbReference type="Pfam" id="PF00224"/>
    </source>
</evidence>
<evidence type="ECO:0000259" key="15">
    <source>
        <dbReference type="Pfam" id="PF02887"/>
    </source>
</evidence>
<evidence type="ECO:0000256" key="13">
    <source>
        <dbReference type="RuleBase" id="RU000504"/>
    </source>
</evidence>
<evidence type="ECO:0000256" key="11">
    <source>
        <dbReference type="ARBA" id="ARBA00023152"/>
    </source>
</evidence>
<evidence type="ECO:0000256" key="2">
    <source>
        <dbReference type="ARBA" id="ARBA00004997"/>
    </source>
</evidence>
<dbReference type="InterPro" id="IPR015813">
    <property type="entry name" value="Pyrv/PenolPyrv_kinase-like_dom"/>
</dbReference>
<dbReference type="GO" id="GO:0000287">
    <property type="term" value="F:magnesium ion binding"/>
    <property type="evidence" value="ECO:0007669"/>
    <property type="project" value="InterPro"/>
</dbReference>
<dbReference type="AlphaFoldDB" id="A0A0A9WE97"/>
<dbReference type="GO" id="GO:0004743">
    <property type="term" value="F:pyruvate kinase activity"/>
    <property type="evidence" value="ECO:0007669"/>
    <property type="project" value="UniProtKB-EC"/>
</dbReference>
<evidence type="ECO:0000256" key="12">
    <source>
        <dbReference type="ARBA" id="ARBA00023317"/>
    </source>
</evidence>
<comment type="cofactor">
    <cofactor evidence="1">
        <name>K(+)</name>
        <dbReference type="ChEBI" id="CHEBI:29103"/>
    </cofactor>
</comment>
<comment type="similarity">
    <text evidence="3 13">Belongs to the pyruvate kinase family.</text>
</comment>
<evidence type="ECO:0000313" key="16">
    <source>
        <dbReference type="EMBL" id="JAG06782.1"/>
    </source>
</evidence>
<evidence type="ECO:0000256" key="3">
    <source>
        <dbReference type="ARBA" id="ARBA00008663"/>
    </source>
</evidence>
<dbReference type="InterPro" id="IPR040442">
    <property type="entry name" value="Pyrv_kinase-like_dom_sf"/>
</dbReference>
<dbReference type="InterPro" id="IPR015795">
    <property type="entry name" value="Pyrv_Knase_C"/>
</dbReference>
<evidence type="ECO:0000256" key="9">
    <source>
        <dbReference type="ARBA" id="ARBA00022840"/>
    </source>
</evidence>
<dbReference type="Pfam" id="PF00224">
    <property type="entry name" value="PK"/>
    <property type="match status" value="1"/>
</dbReference>
<dbReference type="InterPro" id="IPR018209">
    <property type="entry name" value="Pyrv_Knase_AS"/>
</dbReference>
<reference evidence="16" key="2">
    <citation type="submission" date="2014-07" db="EMBL/GenBank/DDBJ databases">
        <authorList>
            <person name="Hull J."/>
        </authorList>
    </citation>
    <scope>NUCLEOTIDE SEQUENCE</scope>
</reference>
<proteinExistence type="inferred from homology"/>
<dbReference type="GO" id="GO:0005524">
    <property type="term" value="F:ATP binding"/>
    <property type="evidence" value="ECO:0007669"/>
    <property type="project" value="UniProtKB-KW"/>
</dbReference>
<gene>
    <name evidence="16" type="primary">PYK1_1</name>
    <name evidence="16" type="ORF">CM83_4378</name>
</gene>
<evidence type="ECO:0000256" key="1">
    <source>
        <dbReference type="ARBA" id="ARBA00001958"/>
    </source>
</evidence>
<evidence type="ECO:0000256" key="8">
    <source>
        <dbReference type="ARBA" id="ARBA00022777"/>
    </source>
</evidence>
<evidence type="ECO:0000256" key="5">
    <source>
        <dbReference type="ARBA" id="ARBA00022679"/>
    </source>
</evidence>
<dbReference type="Pfam" id="PF02887">
    <property type="entry name" value="PK_C"/>
    <property type="match status" value="1"/>
</dbReference>
<evidence type="ECO:0000256" key="4">
    <source>
        <dbReference type="ARBA" id="ARBA00012142"/>
    </source>
</evidence>
<dbReference type="PROSITE" id="PS00110">
    <property type="entry name" value="PYRUVATE_KINASE"/>
    <property type="match status" value="1"/>
</dbReference>
<dbReference type="SUPFAM" id="SSF50800">
    <property type="entry name" value="PK beta-barrel domain-like"/>
    <property type="match status" value="1"/>
</dbReference>
<dbReference type="InterPro" id="IPR011037">
    <property type="entry name" value="Pyrv_Knase-like_insert_dom_sf"/>
</dbReference>
<keyword evidence="11 13" id="KW-0324">Glycolysis</keyword>
<feature type="domain" description="Pyruvate kinase barrel" evidence="14">
    <location>
        <begin position="1"/>
        <end position="205"/>
    </location>
</feature>
<comment type="catalytic activity">
    <reaction evidence="13">
        <text>pyruvate + ATP = phosphoenolpyruvate + ADP + H(+)</text>
        <dbReference type="Rhea" id="RHEA:18157"/>
        <dbReference type="ChEBI" id="CHEBI:15361"/>
        <dbReference type="ChEBI" id="CHEBI:15378"/>
        <dbReference type="ChEBI" id="CHEBI:30616"/>
        <dbReference type="ChEBI" id="CHEBI:58702"/>
        <dbReference type="ChEBI" id="CHEBI:456216"/>
        <dbReference type="EC" id="2.7.1.40"/>
    </reaction>
</comment>
<accession>A0A0A9WE97</accession>
<feature type="domain" description="Pyruvate kinase C-terminal" evidence="15">
    <location>
        <begin position="240"/>
        <end position="290"/>
    </location>
</feature>
<comment type="pathway">
    <text evidence="2 13">Carbohydrate degradation; glycolysis; pyruvate from D-glyceraldehyde 3-phosphate: step 5/5.</text>
</comment>
<dbReference type="SUPFAM" id="SSF51621">
    <property type="entry name" value="Phosphoenolpyruvate/pyruvate domain"/>
    <property type="match status" value="1"/>
</dbReference>
<keyword evidence="10 13" id="KW-0460">Magnesium</keyword>
<keyword evidence="9" id="KW-0067">ATP-binding</keyword>
<evidence type="ECO:0000256" key="7">
    <source>
        <dbReference type="ARBA" id="ARBA00022741"/>
    </source>
</evidence>
<dbReference type="GO" id="GO:0030955">
    <property type="term" value="F:potassium ion binding"/>
    <property type="evidence" value="ECO:0007669"/>
    <property type="project" value="InterPro"/>
</dbReference>
<name>A0A0A9WE97_LYGHE</name>
<keyword evidence="6" id="KW-0479">Metal-binding</keyword>
<dbReference type="Gene3D" id="3.20.20.60">
    <property type="entry name" value="Phosphoenolpyruvate-binding domains"/>
    <property type="match status" value="1"/>
</dbReference>
<dbReference type="NCBIfam" id="TIGR01064">
    <property type="entry name" value="pyruv_kin"/>
    <property type="match status" value="1"/>
</dbReference>
<organism evidence="16">
    <name type="scientific">Lygus hesperus</name>
    <name type="common">Western plant bug</name>
    <dbReference type="NCBI Taxonomy" id="30085"/>
    <lineage>
        <taxon>Eukaryota</taxon>
        <taxon>Metazoa</taxon>
        <taxon>Ecdysozoa</taxon>
        <taxon>Arthropoda</taxon>
        <taxon>Hexapoda</taxon>
        <taxon>Insecta</taxon>
        <taxon>Pterygota</taxon>
        <taxon>Neoptera</taxon>
        <taxon>Paraneoptera</taxon>
        <taxon>Hemiptera</taxon>
        <taxon>Heteroptera</taxon>
        <taxon>Panheteroptera</taxon>
        <taxon>Cimicomorpha</taxon>
        <taxon>Miridae</taxon>
        <taxon>Mirini</taxon>
        <taxon>Lygus</taxon>
    </lineage>
</organism>
<sequence>MIYIDDGLLKLQVEDINLNSQSVTTIIQNDAVISSQKGVNLPGTAVDLPSLSEKDKKDLRWGVAHHVDFIFASFIRSGEAIREIREQLGAAANRIQIISKIENQQGIENIDSIIQESDGVMVARGDLGIEIPVEKVFIAQKMIIAKCNILGKPVICATQMLESMTTNPRPTRAEVSDVANAVLDGADCVMLSGETAKGVYPVETVKMMHTICKEAEAAVPNHQHYTSMLDIHPISYLSSETLAGSAVNAAFTQHLKAIIVYSVSGRTARLASKYHPNCPIICVTNNPSVACSS</sequence>
<reference evidence="16" key="1">
    <citation type="journal article" date="2014" name="PLoS ONE">
        <title>Transcriptome-Based Identification of ABC Transporters in the Western Tarnished Plant Bug Lygus hesperus.</title>
        <authorList>
            <person name="Hull J.J."/>
            <person name="Chaney K."/>
            <person name="Geib S.M."/>
            <person name="Fabrick J.A."/>
            <person name="Brent C.S."/>
            <person name="Walsh D."/>
            <person name="Lavine L.C."/>
        </authorList>
    </citation>
    <scope>NUCLEOTIDE SEQUENCE</scope>
</reference>
<dbReference type="InterPro" id="IPR015793">
    <property type="entry name" value="Pyrv_Knase_brl"/>
</dbReference>
<keyword evidence="5 13" id="KW-0808">Transferase</keyword>
<dbReference type="UniPathway" id="UPA00109">
    <property type="reaction ID" value="UER00188"/>
</dbReference>
<dbReference type="SUPFAM" id="SSF52935">
    <property type="entry name" value="PK C-terminal domain-like"/>
    <property type="match status" value="1"/>
</dbReference>
<dbReference type="InterPro" id="IPR001697">
    <property type="entry name" value="Pyr_Knase"/>
</dbReference>
<keyword evidence="7" id="KW-0547">Nucleotide-binding</keyword>
<dbReference type="PANTHER" id="PTHR11817">
    <property type="entry name" value="PYRUVATE KINASE"/>
    <property type="match status" value="1"/>
</dbReference>
<dbReference type="InterPro" id="IPR036918">
    <property type="entry name" value="Pyrv_Knase_C_sf"/>
</dbReference>
<evidence type="ECO:0000256" key="10">
    <source>
        <dbReference type="ARBA" id="ARBA00022842"/>
    </source>
</evidence>
<protein>
    <recommendedName>
        <fullName evidence="4 13">Pyruvate kinase</fullName>
        <ecNumber evidence="4 13">2.7.1.40</ecNumber>
    </recommendedName>
</protein>
<dbReference type="FunFam" id="3.20.20.60:FF:000001">
    <property type="entry name" value="Pyruvate kinase"/>
    <property type="match status" value="1"/>
</dbReference>
<dbReference type="GO" id="GO:0016301">
    <property type="term" value="F:kinase activity"/>
    <property type="evidence" value="ECO:0007669"/>
    <property type="project" value="UniProtKB-KW"/>
</dbReference>
<keyword evidence="8 13" id="KW-0418">Kinase</keyword>